<protein>
    <submittedName>
        <fullName evidence="3">YjiH family protein</fullName>
    </submittedName>
</protein>
<dbReference type="EMBL" id="BAAAPZ010000007">
    <property type="protein sequence ID" value="GAA2098397.1"/>
    <property type="molecule type" value="Genomic_DNA"/>
</dbReference>
<evidence type="ECO:0000313" key="3">
    <source>
        <dbReference type="EMBL" id="GAA2098397.1"/>
    </source>
</evidence>
<keyword evidence="4" id="KW-1185">Reference proteome</keyword>
<feature type="transmembrane region" description="Helical" evidence="1">
    <location>
        <begin position="260"/>
        <end position="281"/>
    </location>
</feature>
<keyword evidence="1" id="KW-1133">Transmembrane helix</keyword>
<dbReference type="Pfam" id="PF07670">
    <property type="entry name" value="Gate"/>
    <property type="match status" value="1"/>
</dbReference>
<feature type="transmembrane region" description="Helical" evidence="1">
    <location>
        <begin position="447"/>
        <end position="468"/>
    </location>
</feature>
<feature type="transmembrane region" description="Helical" evidence="1">
    <location>
        <begin position="199"/>
        <end position="222"/>
    </location>
</feature>
<dbReference type="Proteomes" id="UP001500984">
    <property type="component" value="Unassembled WGS sequence"/>
</dbReference>
<evidence type="ECO:0000256" key="1">
    <source>
        <dbReference type="SAM" id="Phobius"/>
    </source>
</evidence>
<sequence length="469" mass="49605">MTTDGAAASGAGGPEGAEAVAAGAAASGPGTGSARSHRSGARDALTLVVCSLIGVFMFFVPVTMDGKSSIPLDHLVTLVRTGLGPAVPYVLLAIILFGTVRPFVVGTWNASPTRTVFSFLNIAGLAAAAALTFMPAPPGWLAAEDIGPFLWDSLVTPVGLLIPIGGIFLAFLVSFGLMEFVGVFVRPIMRPVWKTPGRSAVDAVASFVGSYSLGLLITNRVYRSGGYTAKESAIIAVGFSTVSVTFMIVVATATDLMDRWLTYFFVSLVVTFLVTAITVRIPPLSRIPDEYFPGAVPQPEPTITQRRFAAAWEQAREALAELPGIPVVIWQGLRDGFLMVSSILPSIMSVGLGGLLLAKHTPIFDWAGWILFPFTWITGLEDPLGTGKALSLGLVEMFLPAAEIGADGDLATRFTVAVVCVSAIIFFSAMVPSVLATDIPVKLWHMIVIWFERVVLSVLLTAPLAHLIL</sequence>
<keyword evidence="1" id="KW-0812">Transmembrane</keyword>
<feature type="transmembrane region" description="Helical" evidence="1">
    <location>
        <begin position="116"/>
        <end position="134"/>
    </location>
</feature>
<proteinExistence type="predicted"/>
<feature type="transmembrane region" description="Helical" evidence="1">
    <location>
        <begin position="234"/>
        <end position="253"/>
    </location>
</feature>
<feature type="transmembrane region" description="Helical" evidence="1">
    <location>
        <begin position="336"/>
        <end position="358"/>
    </location>
</feature>
<gene>
    <name evidence="3" type="ORF">GCM10009823_19690</name>
</gene>
<evidence type="ECO:0000259" key="2">
    <source>
        <dbReference type="Pfam" id="PF07670"/>
    </source>
</evidence>
<dbReference type="InterPro" id="IPR011642">
    <property type="entry name" value="Gate_dom"/>
</dbReference>
<feature type="transmembrane region" description="Helical" evidence="1">
    <location>
        <begin position="414"/>
        <end position="435"/>
    </location>
</feature>
<evidence type="ECO:0000313" key="4">
    <source>
        <dbReference type="Proteomes" id="UP001500984"/>
    </source>
</evidence>
<feature type="transmembrane region" description="Helical" evidence="1">
    <location>
        <begin position="44"/>
        <end position="63"/>
    </location>
</feature>
<feature type="transmembrane region" description="Helical" evidence="1">
    <location>
        <begin position="83"/>
        <end position="104"/>
    </location>
</feature>
<dbReference type="RefSeq" id="WP_291792663.1">
    <property type="nucleotide sequence ID" value="NZ_BAAAPZ010000007.1"/>
</dbReference>
<keyword evidence="1" id="KW-0472">Membrane</keyword>
<feature type="transmembrane region" description="Helical" evidence="1">
    <location>
        <begin position="154"/>
        <end position="178"/>
    </location>
</feature>
<name>A0ABN2WST6_9MICO</name>
<organism evidence="3 4">
    <name type="scientific">Brevibacterium salitolerans</name>
    <dbReference type="NCBI Taxonomy" id="1403566"/>
    <lineage>
        <taxon>Bacteria</taxon>
        <taxon>Bacillati</taxon>
        <taxon>Actinomycetota</taxon>
        <taxon>Actinomycetes</taxon>
        <taxon>Micrococcales</taxon>
        <taxon>Brevibacteriaceae</taxon>
        <taxon>Brevibacterium</taxon>
    </lineage>
</organism>
<comment type="caution">
    <text evidence="3">The sequence shown here is derived from an EMBL/GenBank/DDBJ whole genome shotgun (WGS) entry which is preliminary data.</text>
</comment>
<feature type="domain" description="Nucleoside transporter/FeoB GTPase Gate" evidence="2">
    <location>
        <begin position="157"/>
        <end position="254"/>
    </location>
</feature>
<accession>A0ABN2WST6</accession>
<reference evidence="3 4" key="1">
    <citation type="journal article" date="2019" name="Int. J. Syst. Evol. Microbiol.">
        <title>The Global Catalogue of Microorganisms (GCM) 10K type strain sequencing project: providing services to taxonomists for standard genome sequencing and annotation.</title>
        <authorList>
            <consortium name="The Broad Institute Genomics Platform"/>
            <consortium name="The Broad Institute Genome Sequencing Center for Infectious Disease"/>
            <person name="Wu L."/>
            <person name="Ma J."/>
        </authorList>
    </citation>
    <scope>NUCLEOTIDE SEQUENCE [LARGE SCALE GENOMIC DNA]</scope>
    <source>
        <strain evidence="3 4">JCM 15900</strain>
    </source>
</reference>